<evidence type="ECO:0000256" key="4">
    <source>
        <dbReference type="RuleBase" id="RU003719"/>
    </source>
</evidence>
<dbReference type="InterPro" id="IPR058205">
    <property type="entry name" value="D-LDH-like"/>
</dbReference>
<dbReference type="SUPFAM" id="SSF51735">
    <property type="entry name" value="NAD(P)-binding Rossmann-fold domains"/>
    <property type="match status" value="1"/>
</dbReference>
<organism evidence="7 8">
    <name type="scientific">Spartinivicinus marinus</name>
    <dbReference type="NCBI Taxonomy" id="2994442"/>
    <lineage>
        <taxon>Bacteria</taxon>
        <taxon>Pseudomonadati</taxon>
        <taxon>Pseudomonadota</taxon>
        <taxon>Gammaproteobacteria</taxon>
        <taxon>Oceanospirillales</taxon>
        <taxon>Zooshikellaceae</taxon>
        <taxon>Spartinivicinus</taxon>
    </lineage>
</organism>
<dbReference type="CDD" id="cd12183">
    <property type="entry name" value="LDH_like_2"/>
    <property type="match status" value="1"/>
</dbReference>
<evidence type="ECO:0000256" key="2">
    <source>
        <dbReference type="ARBA" id="ARBA00023002"/>
    </source>
</evidence>
<dbReference type="PANTHER" id="PTHR43026">
    <property type="entry name" value="2-HYDROXYACID DEHYDROGENASE HOMOLOG 1-RELATED"/>
    <property type="match status" value="1"/>
</dbReference>
<reference evidence="7 8" key="1">
    <citation type="submission" date="2020-07" db="EMBL/GenBank/DDBJ databases">
        <title>Endozoicomonas sp. nov., isolated from sediment.</title>
        <authorList>
            <person name="Gu T."/>
        </authorList>
    </citation>
    <scope>NUCLEOTIDE SEQUENCE [LARGE SCALE GENOMIC DNA]</scope>
    <source>
        <strain evidence="7 8">SM1973</strain>
    </source>
</reference>
<evidence type="ECO:0000313" key="8">
    <source>
        <dbReference type="Proteomes" id="UP000569732"/>
    </source>
</evidence>
<dbReference type="AlphaFoldDB" id="A0A853IFE9"/>
<comment type="caution">
    <text evidence="7">The sequence shown here is derived from an EMBL/GenBank/DDBJ whole genome shotgun (WGS) entry which is preliminary data.</text>
</comment>
<dbReference type="Gene3D" id="3.40.50.720">
    <property type="entry name" value="NAD(P)-binding Rossmann-like Domain"/>
    <property type="match status" value="2"/>
</dbReference>
<feature type="domain" description="D-isomer specific 2-hydroxyacid dehydrogenase NAD-binding" evidence="6">
    <location>
        <begin position="110"/>
        <end position="297"/>
    </location>
</feature>
<comment type="similarity">
    <text evidence="1 4">Belongs to the D-isomer specific 2-hydroxyacid dehydrogenase family.</text>
</comment>
<dbReference type="GO" id="GO:0008720">
    <property type="term" value="F:D-lactate dehydrogenase (NAD+) activity"/>
    <property type="evidence" value="ECO:0007669"/>
    <property type="project" value="TreeGrafter"/>
</dbReference>
<dbReference type="Pfam" id="PF02826">
    <property type="entry name" value="2-Hacid_dh_C"/>
    <property type="match status" value="1"/>
</dbReference>
<feature type="domain" description="D-isomer specific 2-hydroxyacid dehydrogenase catalytic" evidence="5">
    <location>
        <begin position="5"/>
        <end position="326"/>
    </location>
</feature>
<dbReference type="InterPro" id="IPR029753">
    <property type="entry name" value="D-isomer_DH_CS"/>
</dbReference>
<gene>
    <name evidence="7" type="ORF">H0A36_19545</name>
</gene>
<evidence type="ECO:0000256" key="1">
    <source>
        <dbReference type="ARBA" id="ARBA00005854"/>
    </source>
</evidence>
<evidence type="ECO:0000313" key="7">
    <source>
        <dbReference type="EMBL" id="NYZ68217.1"/>
    </source>
</evidence>
<dbReference type="InterPro" id="IPR036291">
    <property type="entry name" value="NAD(P)-bd_dom_sf"/>
</dbReference>
<name>A0A853IFE9_9GAMM</name>
<keyword evidence="8" id="KW-1185">Reference proteome</keyword>
<dbReference type="EMBL" id="JACCKB010000037">
    <property type="protein sequence ID" value="NYZ68217.1"/>
    <property type="molecule type" value="Genomic_DNA"/>
</dbReference>
<protein>
    <submittedName>
        <fullName evidence="7">2-hydroxyacid dehydrogenase</fullName>
    </submittedName>
</protein>
<dbReference type="Pfam" id="PF00389">
    <property type="entry name" value="2-Hacid_dh"/>
    <property type="match status" value="1"/>
</dbReference>
<dbReference type="Proteomes" id="UP000569732">
    <property type="component" value="Unassembled WGS sequence"/>
</dbReference>
<evidence type="ECO:0000259" key="6">
    <source>
        <dbReference type="Pfam" id="PF02826"/>
    </source>
</evidence>
<evidence type="ECO:0000256" key="3">
    <source>
        <dbReference type="ARBA" id="ARBA00023027"/>
    </source>
</evidence>
<dbReference type="SUPFAM" id="SSF52283">
    <property type="entry name" value="Formate/glycerate dehydrogenase catalytic domain-like"/>
    <property type="match status" value="1"/>
</dbReference>
<sequence length="328" mass="35997">MKLAVFNTHSYDKAFFAEANGQFGLSISYFEPRLTSETAKLAENYPAVCAFVNDVIDREVIEQLAKGGTRLIALRSAGYNNVDMSAAKQYGITVANVPAYSPESVAEYTVGLMLTLNRKIHRAYNRVKENNFALNGFIGFDFHNCTVGVIGTGRIGTAVVKILNGMGCKILAHDIIENNTCIDLGVNYVGLSKLLAESDVITLHCPMTEDNYHIIDEQAINIMKERVMLINTSRGGLIDTEAVIEGLKSGKISNLGLDVYENEKPMLYDDHSNELLLDDVLGRLLTFPNVLITGHQGFFTKDALSSIANTTLFNAKCFYEGKASGNEL</sequence>
<dbReference type="InterPro" id="IPR006139">
    <property type="entry name" value="D-isomer_2_OHA_DH_cat_dom"/>
</dbReference>
<evidence type="ECO:0000259" key="5">
    <source>
        <dbReference type="Pfam" id="PF00389"/>
    </source>
</evidence>
<dbReference type="InterPro" id="IPR006140">
    <property type="entry name" value="D-isomer_DH_NAD-bd"/>
</dbReference>
<keyword evidence="3" id="KW-0520">NAD</keyword>
<dbReference type="InterPro" id="IPR029752">
    <property type="entry name" value="D-isomer_DH_CS1"/>
</dbReference>
<proteinExistence type="inferred from homology"/>
<dbReference type="PROSITE" id="PS00065">
    <property type="entry name" value="D_2_HYDROXYACID_DH_1"/>
    <property type="match status" value="1"/>
</dbReference>
<dbReference type="PROSITE" id="PS00670">
    <property type="entry name" value="D_2_HYDROXYACID_DH_2"/>
    <property type="match status" value="1"/>
</dbReference>
<dbReference type="PANTHER" id="PTHR43026:SF1">
    <property type="entry name" value="2-HYDROXYACID DEHYDROGENASE HOMOLOG 1-RELATED"/>
    <property type="match status" value="1"/>
</dbReference>
<keyword evidence="2 4" id="KW-0560">Oxidoreductase</keyword>
<dbReference type="GO" id="GO:0051287">
    <property type="term" value="F:NAD binding"/>
    <property type="evidence" value="ECO:0007669"/>
    <property type="project" value="InterPro"/>
</dbReference>
<accession>A0A853IFE9</accession>